<dbReference type="RefSeq" id="WP_111217380.1">
    <property type="nucleotide sequence ID" value="NZ_CP117256.1"/>
</dbReference>
<dbReference type="InterPro" id="IPR023346">
    <property type="entry name" value="Lysozyme-like_dom_sf"/>
</dbReference>
<comment type="similarity">
    <text evidence="1">Belongs to the transglycosylase Slt family.</text>
</comment>
<keyword evidence="4" id="KW-0732">Signal</keyword>
<evidence type="ECO:0000256" key="2">
    <source>
        <dbReference type="ARBA" id="ARBA00009387"/>
    </source>
</evidence>
<name>A0AAF1KG38_9HYPH</name>
<dbReference type="KEGG" id="rtu:PR017_17985"/>
<organism evidence="6 7">
    <name type="scientific">Rhizobium tumorigenes</name>
    <dbReference type="NCBI Taxonomy" id="2041385"/>
    <lineage>
        <taxon>Bacteria</taxon>
        <taxon>Pseudomonadati</taxon>
        <taxon>Pseudomonadota</taxon>
        <taxon>Alphaproteobacteria</taxon>
        <taxon>Hyphomicrobiales</taxon>
        <taxon>Rhizobiaceae</taxon>
        <taxon>Rhizobium/Agrobacterium group</taxon>
        <taxon>Rhizobium</taxon>
    </lineage>
</organism>
<evidence type="ECO:0000256" key="3">
    <source>
        <dbReference type="SAM" id="MobiDB-lite"/>
    </source>
</evidence>
<keyword evidence="7" id="KW-1185">Reference proteome</keyword>
<dbReference type="AlphaFoldDB" id="A0AAF1KG38"/>
<accession>A0AAF1KG38</accession>
<reference evidence="6 7" key="1">
    <citation type="journal article" date="2018" name="Sci. Rep.">
        <title>Rhizobium tumorigenes sp. nov., a novel plant tumorigenic bacterium isolated from cane gall tumors on thornless blackberry.</title>
        <authorList>
            <person name="Kuzmanovi N."/>
            <person name="Smalla K."/>
            <person name="Gronow S."/>
            <person name="PuBawska J."/>
        </authorList>
    </citation>
    <scope>NUCLEOTIDE SEQUENCE [LARGE SCALE GENOMIC DNA]</scope>
    <source>
        <strain evidence="6 7">1078</strain>
    </source>
</reference>
<proteinExistence type="inferred from homology"/>
<geneLocation type="plasmid" evidence="6 7">
    <name>pRt1078</name>
</geneLocation>
<feature type="domain" description="Transglycosylase SLT" evidence="5">
    <location>
        <begin position="86"/>
        <end position="188"/>
    </location>
</feature>
<feature type="signal peptide" evidence="4">
    <location>
        <begin position="1"/>
        <end position="22"/>
    </location>
</feature>
<reference evidence="7" key="2">
    <citation type="journal article" date="2023" name="MicrobiologyOpen">
        <title>Genomics of the tumorigenes clade of the family Rhizobiaceae and description of Rhizobium rhododendri sp. nov.</title>
        <authorList>
            <person name="Kuzmanovic N."/>
            <person name="diCenzo G.C."/>
            <person name="Bunk B."/>
            <person name="Sproeer C."/>
            <person name="Fruehling A."/>
            <person name="Neumann-Schaal M."/>
            <person name="Overmann J."/>
            <person name="Smalla K."/>
        </authorList>
    </citation>
    <scope>NUCLEOTIDE SEQUENCE [LARGE SCALE GENOMIC DNA]</scope>
    <source>
        <strain evidence="7">1078</strain>
        <plasmid evidence="7">pRt1078</plasmid>
    </source>
</reference>
<evidence type="ECO:0000313" key="6">
    <source>
        <dbReference type="EMBL" id="WFR97802.1"/>
    </source>
</evidence>
<dbReference type="InterPro" id="IPR008258">
    <property type="entry name" value="Transglycosylase_SLT_dom_1"/>
</dbReference>
<dbReference type="PANTHER" id="PTHR37423">
    <property type="entry name" value="SOLUBLE LYTIC MUREIN TRANSGLYCOSYLASE-RELATED"/>
    <property type="match status" value="1"/>
</dbReference>
<gene>
    <name evidence="6" type="ORF">PR017_17985</name>
</gene>
<evidence type="ECO:0000256" key="4">
    <source>
        <dbReference type="SAM" id="SignalP"/>
    </source>
</evidence>
<sequence length="360" mass="38793">MRSATFPVLILSALCAPLLAYADVPVRDDTNRRQDQKRAETTTSIEKADKDRSTIHALVNCSMFRRGRSNDPVSAAEANPEISGLVRRIAREEGVDENQFLALIYQESRFNPCAKSQAGATGLAQLMPGTAAQLGVDANNIEDNLRGGARYYKEQLMRNGGNVSLALAAYNSGPGNVDKYGGIPPFKETEGYVASITQKWLPAFAGSDKSGIPVNYGGGETAYSHMRDATLTAMETTAAASESLSNVSSWYQQLGSLQTSTIQDSWDHNSAARNANLEMMNMVIKLEASLSDLVNSRNGVLLSSLSSSSRSTASARDDGRSRDPPVLCDTAQGLVWSDGRQACVKPIQTGDQIQLMLQTQ</sequence>
<keyword evidence="6" id="KW-0614">Plasmid</keyword>
<dbReference type="Proteomes" id="UP000249499">
    <property type="component" value="Plasmid pRt1078"/>
</dbReference>
<evidence type="ECO:0000259" key="5">
    <source>
        <dbReference type="Pfam" id="PF01464"/>
    </source>
</evidence>
<dbReference type="CDD" id="cd00254">
    <property type="entry name" value="LT-like"/>
    <property type="match status" value="1"/>
</dbReference>
<dbReference type="EMBL" id="CP117256">
    <property type="protein sequence ID" value="WFR97802.1"/>
    <property type="molecule type" value="Genomic_DNA"/>
</dbReference>
<comment type="similarity">
    <text evidence="2">Belongs to the virb1 family.</text>
</comment>
<dbReference type="SUPFAM" id="SSF53955">
    <property type="entry name" value="Lysozyme-like"/>
    <property type="match status" value="1"/>
</dbReference>
<evidence type="ECO:0000256" key="1">
    <source>
        <dbReference type="ARBA" id="ARBA00007734"/>
    </source>
</evidence>
<protein>
    <submittedName>
        <fullName evidence="6">Lytic transglycosylase domain-containing protein</fullName>
    </submittedName>
</protein>
<feature type="chain" id="PRO_5042245263" evidence="4">
    <location>
        <begin position="23"/>
        <end position="360"/>
    </location>
</feature>
<dbReference type="Pfam" id="PF01464">
    <property type="entry name" value="SLT"/>
    <property type="match status" value="1"/>
</dbReference>
<dbReference type="PANTHER" id="PTHR37423:SF2">
    <property type="entry name" value="MEMBRANE-BOUND LYTIC MUREIN TRANSGLYCOSYLASE C"/>
    <property type="match status" value="1"/>
</dbReference>
<feature type="region of interest" description="Disordered" evidence="3">
    <location>
        <begin position="305"/>
        <end position="326"/>
    </location>
</feature>
<dbReference type="Gene3D" id="1.10.530.10">
    <property type="match status" value="1"/>
</dbReference>
<feature type="region of interest" description="Disordered" evidence="3">
    <location>
        <begin position="30"/>
        <end position="49"/>
    </location>
</feature>
<feature type="compositionally biased region" description="Low complexity" evidence="3">
    <location>
        <begin position="305"/>
        <end position="314"/>
    </location>
</feature>
<evidence type="ECO:0000313" key="7">
    <source>
        <dbReference type="Proteomes" id="UP000249499"/>
    </source>
</evidence>